<comment type="caution">
    <text evidence="1">The sequence shown here is derived from an EMBL/GenBank/DDBJ whole genome shotgun (WGS) entry which is preliminary data.</text>
</comment>
<evidence type="ECO:0000313" key="1">
    <source>
        <dbReference type="EMBL" id="EKB55879.1"/>
    </source>
</evidence>
<reference evidence="1 2" key="1">
    <citation type="submission" date="2012-07" db="EMBL/GenBank/DDBJ databases">
        <title>The Genome Sequence of Bergeyella zoohelcum ATCC 43767.</title>
        <authorList>
            <consortium name="The Broad Institute Genome Sequencing Platform"/>
            <person name="Earl A."/>
            <person name="Ward D."/>
            <person name="Feldgarden M."/>
            <person name="Gevers D."/>
            <person name="Huys G."/>
            <person name="Walker B."/>
            <person name="Young S.K."/>
            <person name="Zeng Q."/>
            <person name="Gargeya S."/>
            <person name="Fitzgerald M."/>
            <person name="Haas B."/>
            <person name="Abouelleil A."/>
            <person name="Alvarado L."/>
            <person name="Arachchi H.M."/>
            <person name="Berlin A.M."/>
            <person name="Chapman S.B."/>
            <person name="Goldberg J."/>
            <person name="Griggs A."/>
            <person name="Gujja S."/>
            <person name="Hansen M."/>
            <person name="Howarth C."/>
            <person name="Imamovic A."/>
            <person name="Larimer J."/>
            <person name="McCowen C."/>
            <person name="Montmayeur A."/>
            <person name="Murphy C."/>
            <person name="Neiman D."/>
            <person name="Pearson M."/>
            <person name="Priest M."/>
            <person name="Roberts A."/>
            <person name="Saif S."/>
            <person name="Shea T."/>
            <person name="Sisk P."/>
            <person name="Sykes S."/>
            <person name="Wortman J."/>
            <person name="Nusbaum C."/>
            <person name="Birren B."/>
        </authorList>
    </citation>
    <scope>NUCLEOTIDE SEQUENCE [LARGE SCALE GENOMIC DNA]</scope>
    <source>
        <strain evidence="1 2">ATCC 43767</strain>
    </source>
</reference>
<sequence>MYLKYIGLYLLISKILRLKPQSTRREGFGGRQLYVSAQRDTFGGRQKALDAQREGFAARQLYVSEQRDIFSERFLLFPHKMVRFPSIFFFSFTSFKRKNNTCPQLLKNSNVRQKLLANIYETLQKREAISLPCKIYLKYSTPFLNTL</sequence>
<keyword evidence="2" id="KW-1185">Reference proteome</keyword>
<organism evidence="1 2">
    <name type="scientific">Bergeyella zoohelcum ATCC 43767</name>
    <dbReference type="NCBI Taxonomy" id="883096"/>
    <lineage>
        <taxon>Bacteria</taxon>
        <taxon>Pseudomonadati</taxon>
        <taxon>Bacteroidota</taxon>
        <taxon>Flavobacteriia</taxon>
        <taxon>Flavobacteriales</taxon>
        <taxon>Weeksellaceae</taxon>
        <taxon>Bergeyella</taxon>
    </lineage>
</organism>
<gene>
    <name evidence="1" type="ORF">HMPREF9699_01524</name>
</gene>
<name>K1MJ05_9FLAO</name>
<protein>
    <submittedName>
        <fullName evidence="1">Uncharacterized protein</fullName>
    </submittedName>
</protein>
<dbReference type="Proteomes" id="UP000006085">
    <property type="component" value="Unassembled WGS sequence"/>
</dbReference>
<proteinExistence type="predicted"/>
<evidence type="ECO:0000313" key="2">
    <source>
        <dbReference type="Proteomes" id="UP000006085"/>
    </source>
</evidence>
<dbReference type="AlphaFoldDB" id="K1MJ05"/>
<dbReference type="EMBL" id="AGYA01000026">
    <property type="protein sequence ID" value="EKB55879.1"/>
    <property type="molecule type" value="Genomic_DNA"/>
</dbReference>
<accession>K1MJ05</accession>
<dbReference type="HOGENOM" id="CLU_1764450_0_0_10"/>